<reference evidence="2" key="1">
    <citation type="submission" date="2015-12" db="EMBL/GenBank/DDBJ databases">
        <title>Complete genome sequences of two moderately thermophilic Paenibacillus species.</title>
        <authorList>
            <person name="Butler R.III."/>
            <person name="Wang J."/>
            <person name="Stark B.C."/>
            <person name="Pombert J.-F."/>
        </authorList>
    </citation>
    <scope>NUCLEOTIDE SEQUENCE [LARGE SCALE GENOMIC DNA]</scope>
    <source>
        <strain evidence="2">32O-Y</strain>
    </source>
</reference>
<gene>
    <name evidence="1" type="ORF">IJ22_41740</name>
</gene>
<name>A0A0U2VUU3_9BACL</name>
<dbReference type="PATRIC" id="fig|162209.4.peg.4420"/>
<dbReference type="EMBL" id="CP013652">
    <property type="protein sequence ID" value="ALS24470.1"/>
    <property type="molecule type" value="Genomic_DNA"/>
</dbReference>
<evidence type="ECO:0000313" key="1">
    <source>
        <dbReference type="EMBL" id="ALS24470.1"/>
    </source>
</evidence>
<dbReference type="InterPro" id="IPR005186">
    <property type="entry name" value="FlaG"/>
</dbReference>
<keyword evidence="1" id="KW-0282">Flagellum</keyword>
<dbReference type="SUPFAM" id="SSF160214">
    <property type="entry name" value="FlaG-like"/>
    <property type="match status" value="1"/>
</dbReference>
<evidence type="ECO:0000313" key="2">
    <source>
        <dbReference type="Proteomes" id="UP000061660"/>
    </source>
</evidence>
<dbReference type="KEGG" id="pnp:IJ22_41740"/>
<dbReference type="PANTHER" id="PTHR37166:SF1">
    <property type="entry name" value="PROTEIN FLAG"/>
    <property type="match status" value="1"/>
</dbReference>
<dbReference type="Proteomes" id="UP000061660">
    <property type="component" value="Chromosome"/>
</dbReference>
<dbReference type="PANTHER" id="PTHR37166">
    <property type="entry name" value="PROTEIN FLAG"/>
    <property type="match status" value="1"/>
</dbReference>
<dbReference type="STRING" id="162209.IJ22_41740"/>
<accession>A0A0U2VUU3</accession>
<protein>
    <submittedName>
        <fullName evidence="1">Flagellar protein FlaG</fullName>
    </submittedName>
</protein>
<dbReference type="Pfam" id="PF03646">
    <property type="entry name" value="FlaG"/>
    <property type="match status" value="1"/>
</dbReference>
<reference evidence="1 2" key="2">
    <citation type="journal article" date="2016" name="Genome Announc.">
        <title>Complete Genome Sequences of Two Interactive Moderate Thermophiles, Paenibacillus napthalenovorans 32O-Y and Paenibacillus sp. 32O-W.</title>
        <authorList>
            <person name="Butler R.R.III."/>
            <person name="Wang J."/>
            <person name="Stark B.C."/>
            <person name="Pombert J.F."/>
        </authorList>
    </citation>
    <scope>NUCLEOTIDE SEQUENCE [LARGE SCALE GENOMIC DNA]</scope>
    <source>
        <strain evidence="1 2">32O-Y</strain>
    </source>
</reference>
<dbReference type="Gene3D" id="3.30.160.170">
    <property type="entry name" value="FlaG-like"/>
    <property type="match status" value="1"/>
</dbReference>
<keyword evidence="1" id="KW-0969">Cilium</keyword>
<dbReference type="AlphaFoldDB" id="A0A0U2VUU3"/>
<keyword evidence="1" id="KW-0966">Cell projection</keyword>
<organism evidence="1 2">
    <name type="scientific">Paenibacillus naphthalenovorans</name>
    <dbReference type="NCBI Taxonomy" id="162209"/>
    <lineage>
        <taxon>Bacteria</taxon>
        <taxon>Bacillati</taxon>
        <taxon>Bacillota</taxon>
        <taxon>Bacilli</taxon>
        <taxon>Bacillales</taxon>
        <taxon>Paenibacillaceae</taxon>
        <taxon>Paenibacillus</taxon>
    </lineage>
</organism>
<sequence length="146" mass="16714">MHMIVRYYYHMNPVMEVFEVDINVPTGASEKNRYPSTRSESGGSEWRVTSAANLHSVKDLKEAELRGENIPVSEEQFIKAIERAIKSIEGASTFLEFSVHKETKQILVKVLNKETGELIREIPPEKNLDLIAKIWEMAGIIIDEKR</sequence>
<dbReference type="InterPro" id="IPR035924">
    <property type="entry name" value="FlaG-like_sf"/>
</dbReference>
<proteinExistence type="predicted"/>
<keyword evidence="2" id="KW-1185">Reference proteome</keyword>